<dbReference type="Gene3D" id="1.10.287.1130">
    <property type="entry name" value="CytochromE C oxidase copper chaperone"/>
    <property type="match status" value="1"/>
</dbReference>
<name>A0A5K3FKG6_MESCO</name>
<dbReference type="AlphaFoldDB" id="A0A5K3FKG6"/>
<dbReference type="SUPFAM" id="SSF47072">
    <property type="entry name" value="Cysteine alpha-hairpin motif"/>
    <property type="match status" value="1"/>
</dbReference>
<evidence type="ECO:0000313" key="2">
    <source>
        <dbReference type="WBParaSite" id="MCU_008550-RA"/>
    </source>
</evidence>
<accession>A0A5K3FKG6</accession>
<organism evidence="2">
    <name type="scientific">Mesocestoides corti</name>
    <name type="common">Flatworm</name>
    <dbReference type="NCBI Taxonomy" id="53468"/>
    <lineage>
        <taxon>Eukaryota</taxon>
        <taxon>Metazoa</taxon>
        <taxon>Spiralia</taxon>
        <taxon>Lophotrochozoa</taxon>
        <taxon>Platyhelminthes</taxon>
        <taxon>Cestoda</taxon>
        <taxon>Eucestoda</taxon>
        <taxon>Cyclophyllidea</taxon>
        <taxon>Mesocestoididae</taxon>
        <taxon>Mesocestoides</taxon>
    </lineage>
</organism>
<feature type="region of interest" description="Disordered" evidence="1">
    <location>
        <begin position="122"/>
        <end position="146"/>
    </location>
</feature>
<reference evidence="2" key="1">
    <citation type="submission" date="2019-11" db="UniProtKB">
        <authorList>
            <consortium name="WormBaseParasite"/>
        </authorList>
    </citation>
    <scope>IDENTIFICATION</scope>
</reference>
<dbReference type="GO" id="GO:0032543">
    <property type="term" value="P:mitochondrial translation"/>
    <property type="evidence" value="ECO:0007669"/>
    <property type="project" value="InterPro"/>
</dbReference>
<dbReference type="WBParaSite" id="MCU_008550-RA">
    <property type="protein sequence ID" value="MCU_008550-RA"/>
    <property type="gene ID" value="MCU_008550"/>
</dbReference>
<dbReference type="GO" id="GO:0003723">
    <property type="term" value="F:RNA binding"/>
    <property type="evidence" value="ECO:0007669"/>
    <property type="project" value="TreeGrafter"/>
</dbReference>
<dbReference type="InterPro" id="IPR009069">
    <property type="entry name" value="Cys_alpha_HP_mot_SF"/>
</dbReference>
<dbReference type="PANTHER" id="PTHR31278">
    <property type="entry name" value="CHCHD1"/>
    <property type="match status" value="1"/>
</dbReference>
<dbReference type="GO" id="GO:0005761">
    <property type="term" value="C:mitochondrial ribosome"/>
    <property type="evidence" value="ECO:0007669"/>
    <property type="project" value="InterPro"/>
</dbReference>
<evidence type="ECO:0000256" key="1">
    <source>
        <dbReference type="SAM" id="MobiDB-lite"/>
    </source>
</evidence>
<dbReference type="InterPro" id="IPR033620">
    <property type="entry name" value="Ribosomal_mS37_met"/>
</dbReference>
<dbReference type="PANTHER" id="PTHR31278:SF2">
    <property type="entry name" value="SMALL RIBOSOMAL SUBUNIT PROTEIN MS37"/>
    <property type="match status" value="1"/>
</dbReference>
<dbReference type="GO" id="GO:0005654">
    <property type="term" value="C:nucleoplasm"/>
    <property type="evidence" value="ECO:0007669"/>
    <property type="project" value="TreeGrafter"/>
</dbReference>
<sequence>MPLDRRETRDWLRPGGPTCLCPNPTPHHTTLQQHVVMKLADVLFGLYKRSSRRRHDLEYFKFKYYKDPLLKNKVSGKGEKEPQMALMLACLKSNDFEEKPCSQVIDAFNKCVVAAEARRTRNKEARRMGHFSSESDDPEESSRLSSIQINRVLRKFPEP</sequence>
<proteinExistence type="predicted"/>
<protein>
    <submittedName>
        <fullName evidence="2">CHCH domain-containing protein</fullName>
    </submittedName>
</protein>